<evidence type="ECO:0000313" key="1">
    <source>
        <dbReference type="EMBL" id="GEK53976.1"/>
    </source>
</evidence>
<proteinExistence type="predicted"/>
<dbReference type="Proteomes" id="UP000321419">
    <property type="component" value="Unassembled WGS sequence"/>
</dbReference>
<dbReference type="RefSeq" id="WP_089347848.1">
    <property type="nucleotide sequence ID" value="NZ_BJUM01000006.1"/>
</dbReference>
<sequence length="247" mass="27960">MANHALLNNVDHQHLKINPARSTHLGDGVWYSETFVSEFRAAQAHYPIFFTKNKTSNAFSPVCLYGINKDENLFLANQQWQAHYIPLSMQRLPFSIATQNTTQNGVATQERMLSIDLDSPKVSTKQGVNLFLEHGGNSEYLENIINVLDNLHHGLQENQPFIKALIKYGLLESVSLELDLINGVKHNLLGFYTINEDVLNKLSPDTIEQLHSQGYLACIYMIIASQVHVRDLIALKNEQLKLQKHAV</sequence>
<keyword evidence="2" id="KW-1185">Reference proteome</keyword>
<dbReference type="AlphaFoldDB" id="A0A510XSG9"/>
<organism evidence="1 2">
    <name type="scientific">Pseudoalteromonas espejiana</name>
    <dbReference type="NCBI Taxonomy" id="28107"/>
    <lineage>
        <taxon>Bacteria</taxon>
        <taxon>Pseudomonadati</taxon>
        <taxon>Pseudomonadota</taxon>
        <taxon>Gammaproteobacteria</taxon>
        <taxon>Alteromonadales</taxon>
        <taxon>Pseudoalteromonadaceae</taxon>
        <taxon>Pseudoalteromonas</taxon>
    </lineage>
</organism>
<comment type="caution">
    <text evidence="1">The sequence shown here is derived from an EMBL/GenBank/DDBJ whole genome shotgun (WGS) entry which is preliminary data.</text>
</comment>
<reference evidence="1 2" key="1">
    <citation type="submission" date="2019-07" db="EMBL/GenBank/DDBJ databases">
        <title>Whole genome shotgun sequence of Pseudoalteromonas espejiana NBRC 102222.</title>
        <authorList>
            <person name="Hosoyama A."/>
            <person name="Uohara A."/>
            <person name="Ohji S."/>
            <person name="Ichikawa N."/>
        </authorList>
    </citation>
    <scope>NUCLEOTIDE SEQUENCE [LARGE SCALE GENOMIC DNA]</scope>
    <source>
        <strain evidence="1 2">NBRC 102222</strain>
    </source>
</reference>
<dbReference type="OrthoDB" id="8888710at2"/>
<name>A0A510XSG9_9GAMM</name>
<dbReference type="Pfam" id="PF07277">
    <property type="entry name" value="SapC"/>
    <property type="match status" value="1"/>
</dbReference>
<accession>A0A510XSG9</accession>
<dbReference type="InterPro" id="IPR010836">
    <property type="entry name" value="SapC"/>
</dbReference>
<dbReference type="EMBL" id="BJUM01000006">
    <property type="protein sequence ID" value="GEK53976.1"/>
    <property type="molecule type" value="Genomic_DNA"/>
</dbReference>
<evidence type="ECO:0000313" key="2">
    <source>
        <dbReference type="Proteomes" id="UP000321419"/>
    </source>
</evidence>
<gene>
    <name evidence="1" type="ORF">PES01_08210</name>
</gene>
<protein>
    <submittedName>
        <fullName evidence="1">SapC family protein</fullName>
    </submittedName>
</protein>